<dbReference type="PATRIC" id="fig|414004.10.peg.1775"/>
<dbReference type="AlphaFoldDB" id="A0RYY3"/>
<sequence length="251" mass="28196">MKRGLLVIDRGSREHEAEQELNLMCSRLLERGSYEFVDYCFLEVVPPFLDQGMADALNRHPDELTIVPYFLYPGRKVKAAVTDAMKFQAGTDVKLVVTRAMSMHRTMVDIVEGRILAALKDAGLDTPTGEVDVLIIGHGSKDPNAAISIRYLMDGLSPRYRNVDYCFLELEQPDIAHGIEKCKANRPRVLAVVFYFLHEGAHVKRDIYEDLNPALEGADLGKVVITKHIGADERMVDLILERAKEVEDAAR</sequence>
<dbReference type="EMBL" id="DP000238">
    <property type="protein sequence ID" value="ABK78550.1"/>
    <property type="molecule type" value="Genomic_DNA"/>
</dbReference>
<keyword evidence="1" id="KW-0479">Metal-binding</keyword>
<dbReference type="KEGG" id="csy:CENSYa_1942"/>
<name>A0RYY3_CENSY</name>
<accession>A0RYY3</accession>
<proteinExistence type="predicted"/>
<dbReference type="EC" id="4.99.1.3" evidence="3"/>
<keyword evidence="2 3" id="KW-0456">Lyase</keyword>
<keyword evidence="4" id="KW-1185">Reference proteome</keyword>
<dbReference type="Gene3D" id="3.40.50.1400">
    <property type="match status" value="2"/>
</dbReference>
<dbReference type="GO" id="GO:0046872">
    <property type="term" value="F:metal ion binding"/>
    <property type="evidence" value="ECO:0007669"/>
    <property type="project" value="UniProtKB-KW"/>
</dbReference>
<organism evidence="3 4">
    <name type="scientific">Cenarchaeum symbiosum (strain A)</name>
    <dbReference type="NCBI Taxonomy" id="414004"/>
    <lineage>
        <taxon>Archaea</taxon>
        <taxon>Nitrososphaerota</taxon>
        <taxon>Candidatus Cenarchaeales</taxon>
        <taxon>Candidatus Cenarchaeaceae</taxon>
        <taxon>Candidatus Cenarchaeum</taxon>
    </lineage>
</organism>
<dbReference type="SUPFAM" id="SSF53800">
    <property type="entry name" value="Chelatase"/>
    <property type="match status" value="1"/>
</dbReference>
<dbReference type="InterPro" id="IPR050963">
    <property type="entry name" value="Sirohydro_Cobaltochel/CbiX"/>
</dbReference>
<gene>
    <name evidence="3" type="ordered locus">CENSYa_1942</name>
</gene>
<protein>
    <submittedName>
        <fullName evidence="3">Sirohydrochlorin cobaltochelatase</fullName>
        <ecNumber evidence="3">4.99.1.3</ecNumber>
    </submittedName>
</protein>
<dbReference type="PANTHER" id="PTHR33542:SF3">
    <property type="entry name" value="SIROHYDROCHLORIN FERROCHELATASE, CHLOROPLASTIC"/>
    <property type="match status" value="1"/>
</dbReference>
<dbReference type="InterPro" id="IPR002762">
    <property type="entry name" value="CbiX-like"/>
</dbReference>
<dbReference type="CDD" id="cd03416">
    <property type="entry name" value="CbiX_SirB_N"/>
    <property type="match status" value="1"/>
</dbReference>
<evidence type="ECO:0000313" key="4">
    <source>
        <dbReference type="Proteomes" id="UP000000758"/>
    </source>
</evidence>
<dbReference type="HOGENOM" id="CLU_1109476_0_0_2"/>
<evidence type="ECO:0000256" key="2">
    <source>
        <dbReference type="ARBA" id="ARBA00023239"/>
    </source>
</evidence>
<dbReference type="Proteomes" id="UP000000758">
    <property type="component" value="Chromosome"/>
</dbReference>
<dbReference type="STRING" id="414004.CENSYa_1942"/>
<evidence type="ECO:0000256" key="1">
    <source>
        <dbReference type="ARBA" id="ARBA00022723"/>
    </source>
</evidence>
<reference evidence="3 4" key="1">
    <citation type="journal article" date="2006" name="Proc. Natl. Acad. Sci. U.S.A.">
        <title>Genomic analysis of the uncultivated marine crenarchaeote Cenarchaeum symbiosum.</title>
        <authorList>
            <person name="Hallam S.J."/>
            <person name="Konstantinidis K.T."/>
            <person name="Putnam N."/>
            <person name="Schleper C."/>
            <person name="Watanabe Y."/>
            <person name="Sugahara J."/>
            <person name="Preston C."/>
            <person name="de la Torre J."/>
            <person name="Richardson P.M."/>
            <person name="DeLong E.F."/>
        </authorList>
    </citation>
    <scope>NUCLEOTIDE SEQUENCE [LARGE SCALE GENOMIC DNA]</scope>
    <source>
        <strain evidence="4">A</strain>
    </source>
</reference>
<dbReference type="PANTHER" id="PTHR33542">
    <property type="entry name" value="SIROHYDROCHLORIN FERROCHELATASE, CHLOROPLASTIC"/>
    <property type="match status" value="1"/>
</dbReference>
<dbReference type="Pfam" id="PF01903">
    <property type="entry name" value="CbiX"/>
    <property type="match status" value="2"/>
</dbReference>
<dbReference type="GO" id="GO:0016852">
    <property type="term" value="F:sirohydrochlorin cobaltochelatase activity"/>
    <property type="evidence" value="ECO:0007669"/>
    <property type="project" value="UniProtKB-EC"/>
</dbReference>
<evidence type="ECO:0000313" key="3">
    <source>
        <dbReference type="EMBL" id="ABK78550.1"/>
    </source>
</evidence>
<dbReference type="EnsemblBacteria" id="ABK78550">
    <property type="protein sequence ID" value="ABK78550"/>
    <property type="gene ID" value="CENSYa_1942"/>
</dbReference>